<comment type="caution">
    <text evidence="11">The sequence shown here is derived from an EMBL/GenBank/DDBJ whole genome shotgun (WGS) entry which is preliminary data.</text>
</comment>
<feature type="transmembrane region" description="Helical" evidence="10">
    <location>
        <begin position="185"/>
        <end position="205"/>
    </location>
</feature>
<keyword evidence="2 10" id="KW-0444">Lipid biosynthesis</keyword>
<dbReference type="GO" id="GO:0019367">
    <property type="term" value="P:fatty acid elongation, saturated fatty acid"/>
    <property type="evidence" value="ECO:0007669"/>
    <property type="project" value="TreeGrafter"/>
</dbReference>
<dbReference type="GO" id="GO:0009922">
    <property type="term" value="F:fatty acid elongase activity"/>
    <property type="evidence" value="ECO:0007669"/>
    <property type="project" value="UniProtKB-EC"/>
</dbReference>
<sequence length="391" mass="46057">MIVKNYCCMQFYKKSCPLEMLHNFRSYRLVDYGENEADLLYQLNSIVFYDLPPLRNVLEYKSNRTVFGEQNHQNIFVVLNLSRDGRCFLFSSSIIKLKMGSLTEGLVSGVGEIVNTFKLNSSQLRNVTLVELSNMDTWNFERYQFHAWRHWMGQNWIASVYISIAYVFLIFLGQRFMRNREPFNLHGLGLAWNFWLGLGCFMGFYRALPEVIHVYNGPDGVHRSLCIFNEHTSRAAFWGLLNIMSRVLELGGTAFIILKKKPLIFLHWYHHVTVLIYSWYFYESYEISLRVFGIVNSFVHSVVYFYFVLKGLGVKMPRKLAMFLTAVQLSEMFFGIAVNLYNLNMKNRGIECHREYASIYAAFTMYATYFILFAKLFRDAYLRKPSKLKRQ</sequence>
<evidence type="ECO:0000256" key="6">
    <source>
        <dbReference type="ARBA" id="ARBA00022989"/>
    </source>
</evidence>
<evidence type="ECO:0000256" key="5">
    <source>
        <dbReference type="ARBA" id="ARBA00022832"/>
    </source>
</evidence>
<comment type="subcellular location">
    <subcellularLocation>
        <location evidence="1">Membrane</location>
        <topology evidence="1">Multi-pass membrane protein</topology>
    </subcellularLocation>
</comment>
<dbReference type="AlphaFoldDB" id="A0A8J2L2I8"/>
<dbReference type="Pfam" id="PF01151">
    <property type="entry name" value="ELO"/>
    <property type="match status" value="1"/>
</dbReference>
<organism evidence="11 12">
    <name type="scientific">Allacma fusca</name>
    <dbReference type="NCBI Taxonomy" id="39272"/>
    <lineage>
        <taxon>Eukaryota</taxon>
        <taxon>Metazoa</taxon>
        <taxon>Ecdysozoa</taxon>
        <taxon>Arthropoda</taxon>
        <taxon>Hexapoda</taxon>
        <taxon>Collembola</taxon>
        <taxon>Symphypleona</taxon>
        <taxon>Sminthuridae</taxon>
        <taxon>Allacma</taxon>
    </lineage>
</organism>
<comment type="similarity">
    <text evidence="10">Belongs to the ELO family.</text>
</comment>
<dbReference type="OrthoDB" id="434092at2759"/>
<dbReference type="InterPro" id="IPR030457">
    <property type="entry name" value="ELO_CS"/>
</dbReference>
<evidence type="ECO:0000256" key="2">
    <source>
        <dbReference type="ARBA" id="ARBA00022516"/>
    </source>
</evidence>
<feature type="transmembrane region" description="Helical" evidence="10">
    <location>
        <begin position="156"/>
        <end position="173"/>
    </location>
</feature>
<accession>A0A8J2L2I8</accession>
<feature type="transmembrane region" description="Helical" evidence="10">
    <location>
        <begin position="320"/>
        <end position="338"/>
    </location>
</feature>
<keyword evidence="4 10" id="KW-0812">Transmembrane</keyword>
<reference evidence="11" key="1">
    <citation type="submission" date="2021-06" db="EMBL/GenBank/DDBJ databases">
        <authorList>
            <person name="Hodson N. C."/>
            <person name="Mongue J. A."/>
            <person name="Jaron S. K."/>
        </authorList>
    </citation>
    <scope>NUCLEOTIDE SEQUENCE</scope>
</reference>
<dbReference type="GO" id="GO:0005789">
    <property type="term" value="C:endoplasmic reticulum membrane"/>
    <property type="evidence" value="ECO:0007669"/>
    <property type="project" value="TreeGrafter"/>
</dbReference>
<evidence type="ECO:0000256" key="1">
    <source>
        <dbReference type="ARBA" id="ARBA00004141"/>
    </source>
</evidence>
<evidence type="ECO:0000256" key="3">
    <source>
        <dbReference type="ARBA" id="ARBA00022679"/>
    </source>
</evidence>
<keyword evidence="3 10" id="KW-0808">Transferase</keyword>
<dbReference type="Proteomes" id="UP000708208">
    <property type="component" value="Unassembled WGS sequence"/>
</dbReference>
<dbReference type="PROSITE" id="PS01188">
    <property type="entry name" value="ELO"/>
    <property type="match status" value="1"/>
</dbReference>
<feature type="transmembrane region" description="Helical" evidence="10">
    <location>
        <begin position="358"/>
        <end position="377"/>
    </location>
</feature>
<keyword evidence="5 10" id="KW-0276">Fatty acid metabolism</keyword>
<keyword evidence="6 10" id="KW-1133">Transmembrane helix</keyword>
<dbReference type="GO" id="GO:0030148">
    <property type="term" value="P:sphingolipid biosynthetic process"/>
    <property type="evidence" value="ECO:0007669"/>
    <property type="project" value="TreeGrafter"/>
</dbReference>
<dbReference type="InterPro" id="IPR002076">
    <property type="entry name" value="ELO_fam"/>
</dbReference>
<dbReference type="PANTHER" id="PTHR11157">
    <property type="entry name" value="FATTY ACID ACYL TRANSFERASE-RELATED"/>
    <property type="match status" value="1"/>
</dbReference>
<dbReference type="GO" id="GO:0034625">
    <property type="term" value="P:fatty acid elongation, monounsaturated fatty acid"/>
    <property type="evidence" value="ECO:0007669"/>
    <property type="project" value="TreeGrafter"/>
</dbReference>
<name>A0A8J2L2I8_9HEXA</name>
<gene>
    <name evidence="11" type="ORF">AFUS01_LOCUS37588</name>
</gene>
<evidence type="ECO:0000256" key="4">
    <source>
        <dbReference type="ARBA" id="ARBA00022692"/>
    </source>
</evidence>
<proteinExistence type="inferred from homology"/>
<dbReference type="GO" id="GO:0034626">
    <property type="term" value="P:fatty acid elongation, polyunsaturated fatty acid"/>
    <property type="evidence" value="ECO:0007669"/>
    <property type="project" value="TreeGrafter"/>
</dbReference>
<feature type="transmembrane region" description="Helical" evidence="10">
    <location>
        <begin position="288"/>
        <end position="308"/>
    </location>
</feature>
<evidence type="ECO:0000256" key="8">
    <source>
        <dbReference type="ARBA" id="ARBA00023136"/>
    </source>
</evidence>
<keyword evidence="7 10" id="KW-0443">Lipid metabolism</keyword>
<evidence type="ECO:0000313" key="12">
    <source>
        <dbReference type="Proteomes" id="UP000708208"/>
    </source>
</evidence>
<keyword evidence="12" id="KW-1185">Reference proteome</keyword>
<dbReference type="PANTHER" id="PTHR11157:SF17">
    <property type="entry name" value="ELONGATION OF VERY LONG CHAIN FATTY ACIDS PROTEIN 6"/>
    <property type="match status" value="1"/>
</dbReference>
<feature type="transmembrane region" description="Helical" evidence="10">
    <location>
        <begin position="235"/>
        <end position="258"/>
    </location>
</feature>
<evidence type="ECO:0000313" key="11">
    <source>
        <dbReference type="EMBL" id="CAG7827612.1"/>
    </source>
</evidence>
<evidence type="ECO:0000256" key="7">
    <source>
        <dbReference type="ARBA" id="ARBA00023098"/>
    </source>
</evidence>
<protein>
    <recommendedName>
        <fullName evidence="10">Elongation of very long chain fatty acids protein</fullName>
        <ecNumber evidence="10">2.3.1.199</ecNumber>
    </recommendedName>
    <alternativeName>
        <fullName evidence="10">Very-long-chain 3-oxoacyl-CoA synthase</fullName>
    </alternativeName>
</protein>
<comment type="catalytic activity">
    <reaction evidence="10">
        <text>a very-long-chain acyl-CoA + malonyl-CoA + H(+) = a very-long-chain 3-oxoacyl-CoA + CO2 + CoA</text>
        <dbReference type="Rhea" id="RHEA:32727"/>
        <dbReference type="ChEBI" id="CHEBI:15378"/>
        <dbReference type="ChEBI" id="CHEBI:16526"/>
        <dbReference type="ChEBI" id="CHEBI:57287"/>
        <dbReference type="ChEBI" id="CHEBI:57384"/>
        <dbReference type="ChEBI" id="CHEBI:90725"/>
        <dbReference type="ChEBI" id="CHEBI:90736"/>
        <dbReference type="EC" id="2.3.1.199"/>
    </reaction>
</comment>
<keyword evidence="9 10" id="KW-0275">Fatty acid biosynthesis</keyword>
<dbReference type="GO" id="GO:0042761">
    <property type="term" value="P:very long-chain fatty acid biosynthetic process"/>
    <property type="evidence" value="ECO:0007669"/>
    <property type="project" value="TreeGrafter"/>
</dbReference>
<evidence type="ECO:0000256" key="10">
    <source>
        <dbReference type="RuleBase" id="RU361115"/>
    </source>
</evidence>
<feature type="transmembrane region" description="Helical" evidence="10">
    <location>
        <begin position="265"/>
        <end position="282"/>
    </location>
</feature>
<dbReference type="EMBL" id="CAJVCH010544167">
    <property type="protein sequence ID" value="CAG7827612.1"/>
    <property type="molecule type" value="Genomic_DNA"/>
</dbReference>
<dbReference type="EC" id="2.3.1.199" evidence="10"/>
<evidence type="ECO:0000256" key="9">
    <source>
        <dbReference type="ARBA" id="ARBA00023160"/>
    </source>
</evidence>
<keyword evidence="8 10" id="KW-0472">Membrane</keyword>